<organism evidence="7 8">
    <name type="scientific">Rhizobium rosettiformans</name>
    <dbReference type="NCBI Taxonomy" id="1368430"/>
    <lineage>
        <taxon>Bacteria</taxon>
        <taxon>Pseudomonadati</taxon>
        <taxon>Pseudomonadota</taxon>
        <taxon>Alphaproteobacteria</taxon>
        <taxon>Hyphomicrobiales</taxon>
        <taxon>Rhizobiaceae</taxon>
        <taxon>Rhizobium/Agrobacterium group</taxon>
        <taxon>Rhizobium</taxon>
    </lineage>
</organism>
<dbReference type="EMBL" id="CP032405">
    <property type="protein sequence ID" value="QRF50537.1"/>
    <property type="molecule type" value="Genomic_DNA"/>
</dbReference>
<dbReference type="PANTHER" id="PTHR30386">
    <property type="entry name" value="MEMBRANE FUSION SUBUNIT OF EMRAB-TOLC MULTIDRUG EFFLUX PUMP"/>
    <property type="match status" value="1"/>
</dbReference>
<comment type="subcellular location">
    <subcellularLocation>
        <location evidence="1">Membrane</location>
        <topology evidence="1">Single-pass membrane protein</topology>
    </subcellularLocation>
</comment>
<evidence type="ECO:0000256" key="3">
    <source>
        <dbReference type="ARBA" id="ARBA00022989"/>
    </source>
</evidence>
<evidence type="ECO:0000256" key="1">
    <source>
        <dbReference type="ARBA" id="ARBA00004167"/>
    </source>
</evidence>
<reference evidence="7 8" key="1">
    <citation type="submission" date="2018-09" db="EMBL/GenBank/DDBJ databases">
        <title>Rhizobium sp. MAE2-X.</title>
        <authorList>
            <person name="Lee Y."/>
            <person name="Jeon C.O."/>
        </authorList>
    </citation>
    <scope>NUCLEOTIDE SEQUENCE [LARGE SCALE GENOMIC DNA]</scope>
    <source>
        <strain evidence="7 8">MAE2-X</strain>
    </source>
</reference>
<evidence type="ECO:0000256" key="4">
    <source>
        <dbReference type="ARBA" id="ARBA00023136"/>
    </source>
</evidence>
<evidence type="ECO:0000256" key="5">
    <source>
        <dbReference type="SAM" id="Coils"/>
    </source>
</evidence>
<keyword evidence="2 6" id="KW-0812">Transmembrane</keyword>
<evidence type="ECO:0000313" key="8">
    <source>
        <dbReference type="Proteomes" id="UP000596351"/>
    </source>
</evidence>
<evidence type="ECO:0000256" key="6">
    <source>
        <dbReference type="SAM" id="Phobius"/>
    </source>
</evidence>
<dbReference type="Proteomes" id="UP000596351">
    <property type="component" value="Chromosome"/>
</dbReference>
<dbReference type="PANTHER" id="PTHR30386:SF26">
    <property type="entry name" value="TRANSPORT PROTEIN COMB"/>
    <property type="match status" value="1"/>
</dbReference>
<gene>
    <name evidence="7" type="ORF">D4A92_03260</name>
</gene>
<accession>A0ABX7ET69</accession>
<dbReference type="RefSeq" id="WP_203018083.1">
    <property type="nucleotide sequence ID" value="NZ_CP032405.1"/>
</dbReference>
<feature type="coiled-coil region" evidence="5">
    <location>
        <begin position="112"/>
        <end position="245"/>
    </location>
</feature>
<protein>
    <submittedName>
        <fullName evidence="7">NHLP bacteriocin system secretion protein</fullName>
    </submittedName>
</protein>
<evidence type="ECO:0000256" key="2">
    <source>
        <dbReference type="ARBA" id="ARBA00022692"/>
    </source>
</evidence>
<feature type="transmembrane region" description="Helical" evidence="6">
    <location>
        <begin position="33"/>
        <end position="52"/>
    </location>
</feature>
<dbReference type="InterPro" id="IPR050739">
    <property type="entry name" value="MFP"/>
</dbReference>
<name>A0ABX7ET69_9HYPH</name>
<evidence type="ECO:0000313" key="7">
    <source>
        <dbReference type="EMBL" id="QRF50537.1"/>
    </source>
</evidence>
<sequence length="418" mass="44887">MSADKLFRQEALQKLASPERLDEAVQINSRGTWIAVTAFVGLALLFGLWSVVGRIPSRVDGQGILLLSGGNVIDTVALASGTLVTQGVAAGAAVTPGMTIARIEQPDIALRLADMNRRLETLIANRQQALLDEEQLRQARLSNTKARRVAYEGRSRDARQRLEAYQAQLKRQENLVATGALAVATLQQTREQIELASQDLSNVEASLLEMEASGFASDAESRRLISTLDQEVSKVEAERDQLAQTLSEFGKVRALQSGTLVEWKVPSGTFVVSGAPVASIATGDGGLEMRLFLPAASGKRVRPGMRVDIEISGLPREQWGMLTGSVRSVSDFPATREGMRAILQNDTLVSSFSSDGAPFTAVITLDPDPFAASGYRWVGGPGPAQALSHGAIGKAKVTIEERAPIDFLVPMLRRLTSA</sequence>
<dbReference type="NCBIfam" id="TIGR03794">
    <property type="entry name" value="NHLM_micro_HlyD"/>
    <property type="match status" value="1"/>
</dbReference>
<proteinExistence type="predicted"/>
<keyword evidence="8" id="KW-1185">Reference proteome</keyword>
<keyword evidence="5" id="KW-0175">Coiled coil</keyword>
<keyword evidence="4 6" id="KW-0472">Membrane</keyword>
<keyword evidence="3 6" id="KW-1133">Transmembrane helix</keyword>
<dbReference type="InterPro" id="IPR022275">
    <property type="entry name" value="NHPM_bacteriocin_SS_HylD"/>
</dbReference>